<keyword evidence="3" id="KW-0227">DNA damage</keyword>
<organism evidence="6 7">
    <name type="scientific">Cyclopterus lumpus</name>
    <name type="common">Lumpsucker</name>
    <dbReference type="NCBI Taxonomy" id="8103"/>
    <lineage>
        <taxon>Eukaryota</taxon>
        <taxon>Metazoa</taxon>
        <taxon>Chordata</taxon>
        <taxon>Craniata</taxon>
        <taxon>Vertebrata</taxon>
        <taxon>Euteleostomi</taxon>
        <taxon>Actinopterygii</taxon>
        <taxon>Neopterygii</taxon>
        <taxon>Teleostei</taxon>
        <taxon>Neoteleostei</taxon>
        <taxon>Acanthomorphata</taxon>
        <taxon>Eupercaria</taxon>
        <taxon>Perciformes</taxon>
        <taxon>Cottioidei</taxon>
        <taxon>Cottales</taxon>
        <taxon>Cyclopteridae</taxon>
        <taxon>Cyclopterus</taxon>
    </lineage>
</organism>
<dbReference type="GO" id="GO:0007095">
    <property type="term" value="P:mitotic G2 DNA damage checkpoint signaling"/>
    <property type="evidence" value="ECO:0007669"/>
    <property type="project" value="TreeGrafter"/>
</dbReference>
<evidence type="ECO:0000256" key="3">
    <source>
        <dbReference type="ARBA" id="ARBA00022763"/>
    </source>
</evidence>
<dbReference type="PANTHER" id="PTHR13763">
    <property type="entry name" value="BREAST CANCER TYPE 1 SUSCEPTIBILITY PROTEIN BRCA1"/>
    <property type="match status" value="1"/>
</dbReference>
<reference evidence="6" key="2">
    <citation type="submission" date="2025-09" db="UniProtKB">
        <authorList>
            <consortium name="Ensembl"/>
        </authorList>
    </citation>
    <scope>IDENTIFICATION</scope>
</reference>
<dbReference type="GO" id="GO:0045944">
    <property type="term" value="P:positive regulation of transcription by RNA polymerase II"/>
    <property type="evidence" value="ECO:0007669"/>
    <property type="project" value="TreeGrafter"/>
</dbReference>
<proteinExistence type="predicted"/>
<evidence type="ECO:0000313" key="7">
    <source>
        <dbReference type="Proteomes" id="UP000694565"/>
    </source>
</evidence>
<keyword evidence="2" id="KW-0677">Repeat</keyword>
<comment type="subcellular location">
    <subcellularLocation>
        <location evidence="1">Nucleus</location>
    </subcellularLocation>
</comment>
<dbReference type="Proteomes" id="UP000694565">
    <property type="component" value="Unplaced"/>
</dbReference>
<dbReference type="InterPro" id="IPR031099">
    <property type="entry name" value="BRCA1-associated"/>
</dbReference>
<dbReference type="PANTHER" id="PTHR13763:SF0">
    <property type="entry name" value="BREAST CANCER TYPE 1 SUSCEPTIBILITY PROTEIN"/>
    <property type="match status" value="1"/>
</dbReference>
<dbReference type="Ensembl" id="ENSCLMT00005003893.1">
    <property type="protein sequence ID" value="ENSCLMP00005003563.1"/>
    <property type="gene ID" value="ENSCLMG00005002039.1"/>
</dbReference>
<accession>A0A8C2WLX0</accession>
<keyword evidence="5" id="KW-0539">Nucleus</keyword>
<evidence type="ECO:0000256" key="1">
    <source>
        <dbReference type="ARBA" id="ARBA00004123"/>
    </source>
</evidence>
<protein>
    <submittedName>
        <fullName evidence="6">Uncharacterized protein</fullName>
    </submittedName>
</protein>
<dbReference type="GO" id="GO:0043009">
    <property type="term" value="P:chordate embryonic development"/>
    <property type="evidence" value="ECO:0007669"/>
    <property type="project" value="TreeGrafter"/>
</dbReference>
<keyword evidence="7" id="KW-1185">Reference proteome</keyword>
<dbReference type="SUPFAM" id="SSF52113">
    <property type="entry name" value="BRCT domain"/>
    <property type="match status" value="1"/>
</dbReference>
<dbReference type="GO" id="GO:0004842">
    <property type="term" value="F:ubiquitin-protein transferase activity"/>
    <property type="evidence" value="ECO:0007669"/>
    <property type="project" value="TreeGrafter"/>
</dbReference>
<dbReference type="Gene3D" id="3.40.50.10190">
    <property type="entry name" value="BRCT domain"/>
    <property type="match status" value="1"/>
</dbReference>
<evidence type="ECO:0000256" key="2">
    <source>
        <dbReference type="ARBA" id="ARBA00022737"/>
    </source>
</evidence>
<dbReference type="AlphaFoldDB" id="A0A8C2WLX0"/>
<name>A0A8C2WLX0_CYCLU</name>
<dbReference type="GO" id="GO:0000724">
    <property type="term" value="P:double-strand break repair via homologous recombination"/>
    <property type="evidence" value="ECO:0007669"/>
    <property type="project" value="TreeGrafter"/>
</dbReference>
<evidence type="ECO:0000313" key="6">
    <source>
        <dbReference type="Ensembl" id="ENSCLMP00005003563.1"/>
    </source>
</evidence>
<evidence type="ECO:0000256" key="4">
    <source>
        <dbReference type="ARBA" id="ARBA00023204"/>
    </source>
</evidence>
<dbReference type="GO" id="GO:0031436">
    <property type="term" value="C:BRCA1-BARD1 complex"/>
    <property type="evidence" value="ECO:0007669"/>
    <property type="project" value="TreeGrafter"/>
</dbReference>
<dbReference type="InterPro" id="IPR036420">
    <property type="entry name" value="BRCT_dom_sf"/>
</dbReference>
<dbReference type="GO" id="GO:0070531">
    <property type="term" value="C:BRCA1-A complex"/>
    <property type="evidence" value="ECO:0007669"/>
    <property type="project" value="TreeGrafter"/>
</dbReference>
<keyword evidence="4" id="KW-0234">DNA repair</keyword>
<evidence type="ECO:0000256" key="5">
    <source>
        <dbReference type="ARBA" id="ARBA00023242"/>
    </source>
</evidence>
<reference evidence="6" key="1">
    <citation type="submission" date="2025-08" db="UniProtKB">
        <authorList>
            <consortium name="Ensembl"/>
        </authorList>
    </citation>
    <scope>IDENTIFICATION</scope>
</reference>
<dbReference type="GeneTree" id="ENSGT00440000034289"/>
<sequence length="133" mass="15228">MKVYEQLVCERTLKYFLGIAGRKWVVSFQQKELLDESAFEVRGDVVNGPNHQGPMRARTSEDNNVSTLQTKQIGYYTVLLYLNSPRRGKLKSVPKKSQMLCDTFFSPAKEKNEQHPCLFVKPLCPTSRSSLII</sequence>